<organism evidence="2 3">
    <name type="scientific">Gymnopilus dilepis</name>
    <dbReference type="NCBI Taxonomy" id="231916"/>
    <lineage>
        <taxon>Eukaryota</taxon>
        <taxon>Fungi</taxon>
        <taxon>Dikarya</taxon>
        <taxon>Basidiomycota</taxon>
        <taxon>Agaricomycotina</taxon>
        <taxon>Agaricomycetes</taxon>
        <taxon>Agaricomycetidae</taxon>
        <taxon>Agaricales</taxon>
        <taxon>Agaricineae</taxon>
        <taxon>Hymenogastraceae</taxon>
        <taxon>Gymnopilus</taxon>
    </lineage>
</organism>
<dbReference type="Proteomes" id="UP000284706">
    <property type="component" value="Unassembled WGS sequence"/>
</dbReference>
<evidence type="ECO:0000313" key="2">
    <source>
        <dbReference type="EMBL" id="PPR00798.1"/>
    </source>
</evidence>
<comment type="caution">
    <text evidence="2">The sequence shown here is derived from an EMBL/GenBank/DDBJ whole genome shotgun (WGS) entry which is preliminary data.</text>
</comment>
<dbReference type="AlphaFoldDB" id="A0A409YCS0"/>
<protein>
    <submittedName>
        <fullName evidence="2">Uncharacterized protein</fullName>
    </submittedName>
</protein>
<reference evidence="2 3" key="1">
    <citation type="journal article" date="2018" name="Evol. Lett.">
        <title>Horizontal gene cluster transfer increased hallucinogenic mushroom diversity.</title>
        <authorList>
            <person name="Reynolds H.T."/>
            <person name="Vijayakumar V."/>
            <person name="Gluck-Thaler E."/>
            <person name="Korotkin H.B."/>
            <person name="Matheny P.B."/>
            <person name="Slot J.C."/>
        </authorList>
    </citation>
    <scope>NUCLEOTIDE SEQUENCE [LARGE SCALE GENOMIC DNA]</scope>
    <source>
        <strain evidence="2 3">SRW20</strain>
    </source>
</reference>
<sequence>MSINLQCEILVDTQLSCARSARSKRATAVINQVLRPRQPRLSLPYHCPELQSRLLPPASDHHSDHPGLKTPSQRIWVEGAHAVVKAGDEIG</sequence>
<dbReference type="InParanoid" id="A0A409YCS0"/>
<keyword evidence="3" id="KW-1185">Reference proteome</keyword>
<proteinExistence type="predicted"/>
<evidence type="ECO:0000313" key="3">
    <source>
        <dbReference type="Proteomes" id="UP000284706"/>
    </source>
</evidence>
<gene>
    <name evidence="2" type="ORF">CVT26_012470</name>
</gene>
<dbReference type="EMBL" id="NHYE01000985">
    <property type="protein sequence ID" value="PPR00798.1"/>
    <property type="molecule type" value="Genomic_DNA"/>
</dbReference>
<accession>A0A409YCS0</accession>
<name>A0A409YCS0_9AGAR</name>
<feature type="region of interest" description="Disordered" evidence="1">
    <location>
        <begin position="53"/>
        <end position="72"/>
    </location>
</feature>
<evidence type="ECO:0000256" key="1">
    <source>
        <dbReference type="SAM" id="MobiDB-lite"/>
    </source>
</evidence>